<evidence type="ECO:0000313" key="1">
    <source>
        <dbReference type="EMBL" id="SHJ97346.1"/>
    </source>
</evidence>
<accession>A0A1M6NNZ9</accession>
<dbReference type="AlphaFoldDB" id="A0A1M6NNZ9"/>
<dbReference type="Proteomes" id="UP000184231">
    <property type="component" value="Unassembled WGS sequence"/>
</dbReference>
<keyword evidence="2" id="KW-1185">Reference proteome</keyword>
<name>A0A1M6NNZ9_9FLAO</name>
<reference evidence="2" key="1">
    <citation type="submission" date="2016-11" db="EMBL/GenBank/DDBJ databases">
        <authorList>
            <person name="Varghese N."/>
            <person name="Submissions S."/>
        </authorList>
    </citation>
    <scope>NUCLEOTIDE SEQUENCE [LARGE SCALE GENOMIC DNA]</scope>
    <source>
        <strain evidence="2">CGMCC 1.8863</strain>
    </source>
</reference>
<gene>
    <name evidence="1" type="ORF">SAMN04487911_1841</name>
</gene>
<protein>
    <submittedName>
        <fullName evidence="1">Uncharacterized protein</fullName>
    </submittedName>
</protein>
<dbReference type="EMBL" id="FQYX01000084">
    <property type="protein sequence ID" value="SHJ97346.1"/>
    <property type="molecule type" value="Genomic_DNA"/>
</dbReference>
<evidence type="ECO:0000313" key="2">
    <source>
        <dbReference type="Proteomes" id="UP000184231"/>
    </source>
</evidence>
<feature type="non-terminal residue" evidence="1">
    <location>
        <position position="1"/>
    </location>
</feature>
<proteinExistence type="predicted"/>
<organism evidence="1 2">
    <name type="scientific">Arenibacter nanhaiticus</name>
    <dbReference type="NCBI Taxonomy" id="558155"/>
    <lineage>
        <taxon>Bacteria</taxon>
        <taxon>Pseudomonadati</taxon>
        <taxon>Bacteroidota</taxon>
        <taxon>Flavobacteriia</taxon>
        <taxon>Flavobacteriales</taxon>
        <taxon>Flavobacteriaceae</taxon>
        <taxon>Arenibacter</taxon>
    </lineage>
</organism>
<sequence>QGCRNGLYARPMLRCGICAGRAGSLTASYWHKGRRAVPCCVPIPGPLRKWRVTPLQIIKPLQRAEGPLSDQLCHMQVGKRGLDIGVPQQVLDTDDVQTHFQKMGRIAVPQAMGGDLFLDTAVFACLANDPSHSRGGQCNGIAFPVIAVKAPGDGPFRPDVLP</sequence>